<reference evidence="1 3" key="1">
    <citation type="submission" date="2016-03" db="EMBL/GenBank/DDBJ databases">
        <title>Complete genome of Aminobacter aminovorans KCTC 2477.</title>
        <authorList>
            <person name="Kim K.M."/>
        </authorList>
    </citation>
    <scope>NUCLEOTIDE SEQUENCE [LARGE SCALE GENOMIC DNA]</scope>
    <source>
        <strain evidence="1 3">KCTC 2477</strain>
        <plasmid evidence="1 3">pAA03</plasmid>
    </source>
</reference>
<organism evidence="1 3">
    <name type="scientific">Aminobacter aminovorans</name>
    <name type="common">Chelatobacter heintzii</name>
    <dbReference type="NCBI Taxonomy" id="83263"/>
    <lineage>
        <taxon>Bacteria</taxon>
        <taxon>Pseudomonadati</taxon>
        <taxon>Pseudomonadota</taxon>
        <taxon>Alphaproteobacteria</taxon>
        <taxon>Hyphomicrobiales</taxon>
        <taxon>Phyllobacteriaceae</taxon>
        <taxon>Aminobacter</taxon>
    </lineage>
</organism>
<evidence type="ECO:0000313" key="2">
    <source>
        <dbReference type="EMBL" id="MBB3708874.1"/>
    </source>
</evidence>
<keyword evidence="1" id="KW-0614">Plasmid</keyword>
<keyword evidence="2" id="KW-0378">Hydrolase</keyword>
<geneLocation type="plasmid" evidence="1 3">
    <name>pAA03</name>
</geneLocation>
<dbReference type="GO" id="GO:0004519">
    <property type="term" value="F:endonuclease activity"/>
    <property type="evidence" value="ECO:0007669"/>
    <property type="project" value="UniProtKB-KW"/>
</dbReference>
<accession>A0AAC8YWQ7</accession>
<dbReference type="Proteomes" id="UP000075755">
    <property type="component" value="Plasmid pAA03"/>
</dbReference>
<dbReference type="Proteomes" id="UP000577697">
    <property type="component" value="Unassembled WGS sequence"/>
</dbReference>
<protein>
    <submittedName>
        <fullName evidence="2">5-methylcytosine-specific restriction endonuclease McrA</fullName>
    </submittedName>
</protein>
<evidence type="ECO:0000313" key="1">
    <source>
        <dbReference type="EMBL" id="AMS45396.1"/>
    </source>
</evidence>
<evidence type="ECO:0000313" key="4">
    <source>
        <dbReference type="Proteomes" id="UP000577697"/>
    </source>
</evidence>
<keyword evidence="2" id="KW-0540">Nuclease</keyword>
<dbReference type="EMBL" id="JACICB010000023">
    <property type="protein sequence ID" value="MBB3708874.1"/>
    <property type="molecule type" value="Genomic_DNA"/>
</dbReference>
<dbReference type="AlphaFoldDB" id="A0AAC8YWQ7"/>
<dbReference type="RefSeq" id="WP_067969927.1">
    <property type="nucleotide sequence ID" value="NZ_CP015008.1"/>
</dbReference>
<keyword evidence="4" id="KW-1185">Reference proteome</keyword>
<name>A0AAC8YWQ7_AMIAI</name>
<dbReference type="EMBL" id="CP015008">
    <property type="protein sequence ID" value="AMS45396.1"/>
    <property type="molecule type" value="Genomic_DNA"/>
</dbReference>
<keyword evidence="2" id="KW-0255">Endonuclease</keyword>
<proteinExistence type="predicted"/>
<sequence length="63" mass="7025">MTTTGTAAARALHRDDIAIWPDGTWAYLGDVWNGGYSFMSDDYEIVHLEDAVRLKEHGIDIDA</sequence>
<reference evidence="2 4" key="2">
    <citation type="submission" date="2020-08" db="EMBL/GenBank/DDBJ databases">
        <title>Genomic Encyclopedia of Type Strains, Phase IV (KMG-IV): sequencing the most valuable type-strain genomes for metagenomic binning, comparative biology and taxonomic classification.</title>
        <authorList>
            <person name="Goeker M."/>
        </authorList>
    </citation>
    <scope>NUCLEOTIDE SEQUENCE [LARGE SCALE GENOMIC DNA]</scope>
    <source>
        <strain evidence="2 4">DSM 10368</strain>
    </source>
</reference>
<evidence type="ECO:0000313" key="3">
    <source>
        <dbReference type="Proteomes" id="UP000075755"/>
    </source>
</evidence>
<gene>
    <name evidence="1" type="ORF">AA2016_6502</name>
    <name evidence="2" type="ORF">FHS67_005216</name>
</gene>
<dbReference type="KEGG" id="aak:AA2016_6502"/>